<evidence type="ECO:0000256" key="2">
    <source>
        <dbReference type="SAM" id="MobiDB-lite"/>
    </source>
</evidence>
<dbReference type="SUPFAM" id="SSF54106">
    <property type="entry name" value="LysM domain"/>
    <property type="match status" value="1"/>
</dbReference>
<gene>
    <name evidence="4" type="ORF">SP4011_16740</name>
</gene>
<feature type="compositionally biased region" description="Low complexity" evidence="2">
    <location>
        <begin position="301"/>
        <end position="344"/>
    </location>
</feature>
<reference evidence="4 5" key="1">
    <citation type="submission" date="2022-11" db="EMBL/GenBank/DDBJ databases">
        <title>Complete genome sequence of alpha-hemolytic streptococci isolated from Japan.</title>
        <authorList>
            <person name="Morita M."/>
            <person name="Chang B."/>
            <person name="Akeda Y."/>
        </authorList>
    </citation>
    <scope>NUCLEOTIDE SEQUENCE [LARGE SCALE GENOMIC DNA]</scope>
    <source>
        <strain evidence="4 5">SP4011</strain>
    </source>
</reference>
<dbReference type="InterPro" id="IPR036779">
    <property type="entry name" value="LysM_dom_sf"/>
</dbReference>
<dbReference type="InterPro" id="IPR018392">
    <property type="entry name" value="LysM"/>
</dbReference>
<feature type="compositionally biased region" description="Polar residues" evidence="2">
    <location>
        <begin position="808"/>
        <end position="833"/>
    </location>
</feature>
<protein>
    <recommendedName>
        <fullName evidence="3">LysM domain-containing protein</fullName>
    </recommendedName>
</protein>
<keyword evidence="1" id="KW-0175">Coiled coil</keyword>
<feature type="compositionally biased region" description="Low complexity" evidence="2">
    <location>
        <begin position="549"/>
        <end position="571"/>
    </location>
</feature>
<evidence type="ECO:0000259" key="3">
    <source>
        <dbReference type="PROSITE" id="PS51782"/>
    </source>
</evidence>
<evidence type="ECO:0000313" key="5">
    <source>
        <dbReference type="Proteomes" id="UP001378546"/>
    </source>
</evidence>
<dbReference type="CDD" id="cd00118">
    <property type="entry name" value="LysM"/>
    <property type="match status" value="1"/>
</dbReference>
<feature type="region of interest" description="Disordered" evidence="2">
    <location>
        <begin position="509"/>
        <end position="890"/>
    </location>
</feature>
<feature type="domain" description="LysM" evidence="3">
    <location>
        <begin position="68"/>
        <end position="112"/>
    </location>
</feature>
<keyword evidence="5" id="KW-1185">Reference proteome</keyword>
<feature type="compositionally biased region" description="Low complexity" evidence="2">
    <location>
        <begin position="967"/>
        <end position="985"/>
    </location>
</feature>
<feature type="compositionally biased region" description="Low complexity" evidence="2">
    <location>
        <begin position="658"/>
        <end position="675"/>
    </location>
</feature>
<feature type="compositionally biased region" description="Low complexity" evidence="2">
    <location>
        <begin position="721"/>
        <end position="739"/>
    </location>
</feature>
<feature type="compositionally biased region" description="Low complexity" evidence="2">
    <location>
        <begin position="219"/>
        <end position="292"/>
    </location>
</feature>
<feature type="compositionally biased region" description="Polar residues" evidence="2">
    <location>
        <begin position="699"/>
        <end position="709"/>
    </location>
</feature>
<feature type="region of interest" description="Disordered" evidence="2">
    <location>
        <begin position="128"/>
        <end position="443"/>
    </location>
</feature>
<dbReference type="PROSITE" id="PS51782">
    <property type="entry name" value="LYSM"/>
    <property type="match status" value="1"/>
</dbReference>
<feature type="compositionally biased region" description="Polar residues" evidence="2">
    <location>
        <begin position="128"/>
        <end position="140"/>
    </location>
</feature>
<feature type="compositionally biased region" description="Low complexity" evidence="2">
    <location>
        <begin position="352"/>
        <end position="380"/>
    </location>
</feature>
<feature type="compositionally biased region" description="Polar residues" evidence="2">
    <location>
        <begin position="779"/>
        <end position="791"/>
    </location>
</feature>
<feature type="region of interest" description="Disordered" evidence="2">
    <location>
        <begin position="926"/>
        <end position="1017"/>
    </location>
</feature>
<feature type="compositionally biased region" description="Polar residues" evidence="2">
    <location>
        <begin position="986"/>
        <end position="999"/>
    </location>
</feature>
<dbReference type="EMBL" id="AP026968">
    <property type="protein sequence ID" value="BDT65257.1"/>
    <property type="molecule type" value="Genomic_DNA"/>
</dbReference>
<dbReference type="Proteomes" id="UP001378546">
    <property type="component" value="Chromosome"/>
</dbReference>
<dbReference type="SMART" id="SM00257">
    <property type="entry name" value="LysM"/>
    <property type="match status" value="1"/>
</dbReference>
<dbReference type="RefSeq" id="WP_338618832.1">
    <property type="nucleotide sequence ID" value="NZ_AP026968.1"/>
</dbReference>
<feature type="coiled-coil region" evidence="1">
    <location>
        <begin position="461"/>
        <end position="495"/>
    </location>
</feature>
<evidence type="ECO:0000256" key="1">
    <source>
        <dbReference type="SAM" id="Coils"/>
    </source>
</evidence>
<feature type="compositionally biased region" description="Low complexity" evidence="2">
    <location>
        <begin position="179"/>
        <end position="212"/>
    </location>
</feature>
<feature type="compositionally biased region" description="Polar residues" evidence="2">
    <location>
        <begin position="528"/>
        <end position="538"/>
    </location>
</feature>
<feature type="compositionally biased region" description="Basic and acidic residues" evidence="2">
    <location>
        <begin position="424"/>
        <end position="443"/>
    </location>
</feature>
<feature type="compositionally biased region" description="Low complexity" evidence="2">
    <location>
        <begin position="755"/>
        <end position="773"/>
    </location>
</feature>
<feature type="compositionally biased region" description="Polar residues" evidence="2">
    <location>
        <begin position="954"/>
        <end position="966"/>
    </location>
</feature>
<feature type="compositionally biased region" description="Polar residues" evidence="2">
    <location>
        <begin position="381"/>
        <end position="397"/>
    </location>
</feature>
<feature type="compositionally biased region" description="Basic and acidic residues" evidence="2">
    <location>
        <begin position="682"/>
        <end position="693"/>
    </location>
</feature>
<proteinExistence type="predicted"/>
<organism evidence="4 5">
    <name type="scientific">Streptococcus parapneumoniae</name>
    <dbReference type="NCBI Taxonomy" id="2993430"/>
    <lineage>
        <taxon>Bacteria</taxon>
        <taxon>Bacillati</taxon>
        <taxon>Bacillota</taxon>
        <taxon>Bacilli</taxon>
        <taxon>Lactobacillales</taxon>
        <taxon>Streptococcaceae</taxon>
        <taxon>Streptococcus</taxon>
        <taxon>Streptococcus thalassemiae group</taxon>
    </lineage>
</organism>
<feature type="compositionally biased region" description="Basic and acidic residues" evidence="2">
    <location>
        <begin position="402"/>
        <end position="416"/>
    </location>
</feature>
<feature type="compositionally biased region" description="Polar residues" evidence="2">
    <location>
        <begin position="641"/>
        <end position="657"/>
    </location>
</feature>
<name>A0ABM8CIE7_9STRE</name>
<accession>A0ABM8CIE7</accession>
<feature type="compositionally biased region" description="Low complexity" evidence="2">
    <location>
        <begin position="587"/>
        <end position="597"/>
    </location>
</feature>
<evidence type="ECO:0000313" key="4">
    <source>
        <dbReference type="EMBL" id="BDT65257.1"/>
    </source>
</evidence>
<feature type="compositionally biased region" description="Low complexity" evidence="2">
    <location>
        <begin position="148"/>
        <end position="169"/>
    </location>
</feature>
<dbReference type="Gene3D" id="3.10.350.10">
    <property type="entry name" value="LysM domain"/>
    <property type="match status" value="1"/>
</dbReference>
<dbReference type="Pfam" id="PF01476">
    <property type="entry name" value="LysM"/>
    <property type="match status" value="1"/>
</dbReference>
<feature type="compositionally biased region" description="Low complexity" evidence="2">
    <location>
        <begin position="792"/>
        <end position="807"/>
    </location>
</feature>
<feature type="compositionally biased region" description="Basic and acidic residues" evidence="2">
    <location>
        <begin position="834"/>
        <end position="874"/>
    </location>
</feature>
<sequence>MRQTNVRGSLSLRGFRKLRTGAIVATGVILLGLGFLAPTVSANEQDGVWVARTVAEVKADIQNINNLSHYTIKWGDTLSAISGATGLSVDSLVEINRIANRDLIFANNKLYFSEEAFLKDGNTEVKRQQVSIDNSGSRQSYEVETKTDTVTGEQTTTVKQTTPVVVETPAVSSPKVEEPSTSAPAQPAEESPAPAQPTEESPAAPGTTETPAPTKPTEESPAAPGATETPTPAAPAEETPAAPGTTETPAPAQPAEESPAAPGATETPTPAAPAEETPAVPGTTETPTPATPAEDHPATSGTTETLAPATPAEETPAAPGTTEQPAPAAPAEGSPAAPGVTETPAPKKPTEETTAAPGTTETPTPAAPAEESPAAPGATEQPTPAQPTEDTTGTPDLNQPAKENETVVAEKEETDRTNTGNPEKNGENSVDKEDPVKKAKDDSINENIMTVYNRKLEIINKLSDENKKNDLKRGLEALKNEAVAAITEANDEEKVISVTEYYQNEIDGFEVPGEEFNGPDYSKEGLSNGRNDGTTIDGDSTAIGHGSGEVPSESTTKSTEETPTAETTVSEGEASGESGQPVEGASDEATSSSSDSTSNEEKLQSDEPAEEAGAEPTAEVSETPGAGTTGDQGKESKAEEQSSGTEVSNEGAETTEPTAEVSETSGATTTGAEGTDGANVESEQKSETTKVEELEPASEGTTSGNQGQQVEESSESKEVESTVSGTESEETGTSGETSTATQPVGEEGKSETTEEASNTSSEATTPSAEDSATGDTIAPETSTNTEETVNQSVDSSHSGADSSTSVTEDNNAETNSQNTEASTGDGNSESLNSDSEKLQSDAPAEEHDGSEKSLEKETEDSNKAAIDDHKKLAEEAISTSDLDDTQKQEARDRLNELTNLYYKKLAEETDFEKQTQLVDEYETLSQSIQTPGATIEGAADYTKPIESHAGGTTIDENSTVANSALTSSNPSSQPSSSEDSSQTQPAATSDSSTTGNSGFRSAGTYQPRVTRRRRSIEEPQNTVSLYYNFDGMKDIPGFFGDPGEDNTVTIPAGTSKERAKELVEAKIQAKVQELNKRGYTVKKEIVFEQDTDVKNFNYVVTFTKETTGTTGFRMAPAVQPRASRNRRSLEQPAPQKVKVNVFYNFDKMKDIAGFLGYIDGTSLEVAAGSTNEEVKAAVKSQVDAKKEELSKRGYTFKEDYVYQANGKDYNYVVTFSKAAK</sequence>